<dbReference type="SMART" id="SM00028">
    <property type="entry name" value="TPR"/>
    <property type="match status" value="4"/>
</dbReference>
<dbReference type="PIRSF" id="PIRSF000422">
    <property type="entry name" value="N-terminal-AcTrfase-A_aux_su"/>
    <property type="match status" value="1"/>
</dbReference>
<sequence length="872" mass="97411">MSKAQAEQPVLANKEAKLFRELLSHYEEKHLTKGRKTADQILKKHPNHGETLAMKGLILVHLGQREEGKKMVKQGAMLNMKSHIPWHVQALIHKGEKDYDGALRAYKNGLKADKDNINILRDACFLLTHLRKYDELVEYRHRFLQLRPVNRTHWIGLAVAHHLNGNLAEAKNILEWYDKFLKSTPDYDADNSERLLYHVRVLEELGENTEALAFLDKYAQSRYIVHRTSTMEYRARLTTKLKSSDAPDAWRVLIEQNSDCWDYYKGFLSVESIDYDSITDENRAAALKHLNNFSQQYPRATAPRRMALSVATGDDFTNLATAYLSSNIQKGVPSLFVDVKPLYTDPAKAQSIQSIVEKLLEAHNTPPAPPPAENGSASAEPTARLWALYFLAQHHSHLGAYSTALELLDAAMAHTPTLPELYMARARVLKRVGDPYGAARVMNEARLLDGQDRYLNTKCGKYRLRAGLVSEAGEVFGMFTKKDAVSPGADLEEMQSLLYLREEGDAHYRAGRLSQALKKYYAVSNVFDQVENDQYDFHPYSLRRTLLNVYVNTLKWEDSVRSHPAYRHAAVSAARIWVSVYDDPKLAEGPAASDSATSGSDSVKKAKSKAAKKAAQTPAATEKNGTANAQQQNTNEDKGLEPPQAKDEDPEGARLIREERPLERAQKLLAPLWADVARGVWDVETCAVAYDVAVRRERYLEAARALARARSIDAEHPEVHVRTVELKLKVQSLSAPAVSETALAALVESLATALPDELSLETFNSQYLQRHAADGGAVLGAARAARVLQAPLAEVEETVFSALQDGVALKIETALAALAFLRSIESSRADEFRAACDARFELATVFKAPEELERLRKESLGEPVEVKEETLE</sequence>
<dbReference type="EMBL" id="JH711584">
    <property type="protein sequence ID" value="EIW77090.1"/>
    <property type="molecule type" value="Genomic_DNA"/>
</dbReference>
<name>A0A5M3MDY0_CONPW</name>
<dbReference type="InterPro" id="IPR011990">
    <property type="entry name" value="TPR-like_helical_dom_sf"/>
</dbReference>
<dbReference type="PANTHER" id="PTHR22767:SF2">
    <property type="entry name" value="N(ALPHA)-ACETYLTRANSFERASE 15_16, ISOFORM A"/>
    <property type="match status" value="1"/>
</dbReference>
<keyword evidence="4" id="KW-0808">Transferase</keyword>
<feature type="region of interest" description="Disordered" evidence="3">
    <location>
        <begin position="588"/>
        <end position="651"/>
    </location>
</feature>
<dbReference type="OrthoDB" id="10263032at2759"/>
<dbReference type="Gene3D" id="1.25.40.1040">
    <property type="match status" value="1"/>
</dbReference>
<evidence type="ECO:0000313" key="5">
    <source>
        <dbReference type="Proteomes" id="UP000053558"/>
    </source>
</evidence>
<dbReference type="GO" id="GO:0016740">
    <property type="term" value="F:transferase activity"/>
    <property type="evidence" value="ECO:0007669"/>
    <property type="project" value="UniProtKB-KW"/>
</dbReference>
<evidence type="ECO:0000256" key="3">
    <source>
        <dbReference type="SAM" id="MobiDB-lite"/>
    </source>
</evidence>
<proteinExistence type="predicted"/>
<dbReference type="PANTHER" id="PTHR22767">
    <property type="entry name" value="N-TERMINAL ACETYLTRANSFERASE-RELATED"/>
    <property type="match status" value="1"/>
</dbReference>
<evidence type="ECO:0000256" key="1">
    <source>
        <dbReference type="ARBA" id="ARBA00022737"/>
    </source>
</evidence>
<dbReference type="OMA" id="MEMRADY"/>
<protein>
    <submittedName>
        <fullName evidence="4">N-terminal acetyltransferase A, auxiliary subunit</fullName>
    </submittedName>
</protein>
<dbReference type="Proteomes" id="UP000053558">
    <property type="component" value="Unassembled WGS sequence"/>
</dbReference>
<accession>A0A5M3MDY0</accession>
<gene>
    <name evidence="4" type="ORF">CONPUDRAFT_139160</name>
</gene>
<dbReference type="SUPFAM" id="SSF48452">
    <property type="entry name" value="TPR-like"/>
    <property type="match status" value="2"/>
</dbReference>
<feature type="compositionally biased region" description="Basic and acidic residues" evidence="3">
    <location>
        <begin position="635"/>
        <end position="651"/>
    </location>
</feature>
<feature type="compositionally biased region" description="Low complexity" evidence="3">
    <location>
        <begin position="591"/>
        <end position="601"/>
    </location>
</feature>
<dbReference type="InterPro" id="IPR019734">
    <property type="entry name" value="TPR_rpt"/>
</dbReference>
<dbReference type="InterPro" id="IPR021183">
    <property type="entry name" value="NatA_aux_su"/>
</dbReference>
<dbReference type="AlphaFoldDB" id="A0A5M3MDY0"/>
<organism evidence="4 5">
    <name type="scientific">Coniophora puteana (strain RWD-64-598)</name>
    <name type="common">Brown rot fungus</name>
    <dbReference type="NCBI Taxonomy" id="741705"/>
    <lineage>
        <taxon>Eukaryota</taxon>
        <taxon>Fungi</taxon>
        <taxon>Dikarya</taxon>
        <taxon>Basidiomycota</taxon>
        <taxon>Agaricomycotina</taxon>
        <taxon>Agaricomycetes</taxon>
        <taxon>Agaricomycetidae</taxon>
        <taxon>Boletales</taxon>
        <taxon>Coniophorineae</taxon>
        <taxon>Coniophoraceae</taxon>
        <taxon>Coniophora</taxon>
    </lineage>
</organism>
<dbReference type="KEGG" id="cput:CONPUDRAFT_139160"/>
<evidence type="ECO:0000313" key="4">
    <source>
        <dbReference type="EMBL" id="EIW77090.1"/>
    </source>
</evidence>
<dbReference type="RefSeq" id="XP_007772537.1">
    <property type="nucleotide sequence ID" value="XM_007774347.1"/>
</dbReference>
<dbReference type="Gene3D" id="1.25.40.1010">
    <property type="match status" value="1"/>
</dbReference>
<dbReference type="GO" id="GO:0031415">
    <property type="term" value="C:NatA complex"/>
    <property type="evidence" value="ECO:0007669"/>
    <property type="project" value="TreeGrafter"/>
</dbReference>
<keyword evidence="2" id="KW-0802">TPR repeat</keyword>
<reference evidence="5" key="1">
    <citation type="journal article" date="2012" name="Science">
        <title>The Paleozoic origin of enzymatic lignin decomposition reconstructed from 31 fungal genomes.</title>
        <authorList>
            <person name="Floudas D."/>
            <person name="Binder M."/>
            <person name="Riley R."/>
            <person name="Barry K."/>
            <person name="Blanchette R.A."/>
            <person name="Henrissat B."/>
            <person name="Martinez A.T."/>
            <person name="Otillar R."/>
            <person name="Spatafora J.W."/>
            <person name="Yadav J.S."/>
            <person name="Aerts A."/>
            <person name="Benoit I."/>
            <person name="Boyd A."/>
            <person name="Carlson A."/>
            <person name="Copeland A."/>
            <person name="Coutinho P.M."/>
            <person name="de Vries R.P."/>
            <person name="Ferreira P."/>
            <person name="Findley K."/>
            <person name="Foster B."/>
            <person name="Gaskell J."/>
            <person name="Glotzer D."/>
            <person name="Gorecki P."/>
            <person name="Heitman J."/>
            <person name="Hesse C."/>
            <person name="Hori C."/>
            <person name="Igarashi K."/>
            <person name="Jurgens J.A."/>
            <person name="Kallen N."/>
            <person name="Kersten P."/>
            <person name="Kohler A."/>
            <person name="Kuees U."/>
            <person name="Kumar T.K.A."/>
            <person name="Kuo A."/>
            <person name="LaButti K."/>
            <person name="Larrondo L.F."/>
            <person name="Lindquist E."/>
            <person name="Ling A."/>
            <person name="Lombard V."/>
            <person name="Lucas S."/>
            <person name="Lundell T."/>
            <person name="Martin R."/>
            <person name="McLaughlin D.J."/>
            <person name="Morgenstern I."/>
            <person name="Morin E."/>
            <person name="Murat C."/>
            <person name="Nagy L.G."/>
            <person name="Nolan M."/>
            <person name="Ohm R.A."/>
            <person name="Patyshakuliyeva A."/>
            <person name="Rokas A."/>
            <person name="Ruiz-Duenas F.J."/>
            <person name="Sabat G."/>
            <person name="Salamov A."/>
            <person name="Samejima M."/>
            <person name="Schmutz J."/>
            <person name="Slot J.C."/>
            <person name="St John F."/>
            <person name="Stenlid J."/>
            <person name="Sun H."/>
            <person name="Sun S."/>
            <person name="Syed K."/>
            <person name="Tsang A."/>
            <person name="Wiebenga A."/>
            <person name="Young D."/>
            <person name="Pisabarro A."/>
            <person name="Eastwood D.C."/>
            <person name="Martin F."/>
            <person name="Cullen D."/>
            <person name="Grigoriev I.V."/>
            <person name="Hibbett D.S."/>
        </authorList>
    </citation>
    <scope>NUCLEOTIDE SEQUENCE [LARGE SCALE GENOMIC DNA]</scope>
    <source>
        <strain evidence="5">RWD-64-598 SS2</strain>
    </source>
</reference>
<dbReference type="GeneID" id="19201305"/>
<comment type="caution">
    <text evidence="4">The sequence shown here is derived from an EMBL/GenBank/DDBJ whole genome shotgun (WGS) entry which is preliminary data.</text>
</comment>
<feature type="compositionally biased region" description="Low complexity" evidence="3">
    <location>
        <begin position="613"/>
        <end position="634"/>
    </location>
</feature>
<keyword evidence="1" id="KW-0677">Repeat</keyword>
<dbReference type="Pfam" id="PF12569">
    <property type="entry name" value="NatA_aux_su"/>
    <property type="match status" value="1"/>
</dbReference>
<keyword evidence="5" id="KW-1185">Reference proteome</keyword>
<evidence type="ECO:0000256" key="2">
    <source>
        <dbReference type="ARBA" id="ARBA00022803"/>
    </source>
</evidence>